<name>A0AAV9Z3X7_9AGAR</name>
<evidence type="ECO:0000313" key="2">
    <source>
        <dbReference type="Proteomes" id="UP001362999"/>
    </source>
</evidence>
<protein>
    <submittedName>
        <fullName evidence="1">Uncharacterized protein</fullName>
    </submittedName>
</protein>
<reference evidence="1 2" key="1">
    <citation type="journal article" date="2024" name="J Genomics">
        <title>Draft genome sequencing and assembly of Favolaschia claudopus CIRM-BRFM 2984 isolated from oak limbs.</title>
        <authorList>
            <person name="Navarro D."/>
            <person name="Drula E."/>
            <person name="Chaduli D."/>
            <person name="Cazenave R."/>
            <person name="Ahrendt S."/>
            <person name="Wang J."/>
            <person name="Lipzen A."/>
            <person name="Daum C."/>
            <person name="Barry K."/>
            <person name="Grigoriev I.V."/>
            <person name="Favel A."/>
            <person name="Rosso M.N."/>
            <person name="Martin F."/>
        </authorList>
    </citation>
    <scope>NUCLEOTIDE SEQUENCE [LARGE SCALE GENOMIC DNA]</scope>
    <source>
        <strain evidence="1 2">CIRM-BRFM 2984</strain>
    </source>
</reference>
<dbReference type="AlphaFoldDB" id="A0AAV9Z3X7"/>
<dbReference type="Proteomes" id="UP001362999">
    <property type="component" value="Unassembled WGS sequence"/>
</dbReference>
<proteinExistence type="predicted"/>
<gene>
    <name evidence="1" type="ORF">R3P38DRAFT_3242654</name>
</gene>
<sequence>MSHLKPLVENPPQAWSPPANTKIDGLGQVAVDVETELERHSKRSRISLSRRTCHALSYAHPPCAPYTEHHHAAAAYSLCATLAHPGHACPRALPCSCWSAHVILICPAVRGQRRLGRGPSLSLWFNAISQPYHIPSASPSLPPPPRPPHRHTHLKLARQEDTYTCTCMHAYLIFSYDLAAAMHPPSSLLLSPLPPSSTHYV</sequence>
<comment type="caution">
    <text evidence="1">The sequence shown here is derived from an EMBL/GenBank/DDBJ whole genome shotgun (WGS) entry which is preliminary data.</text>
</comment>
<dbReference type="EMBL" id="JAWWNJ010000215">
    <property type="protein sequence ID" value="KAK6971321.1"/>
    <property type="molecule type" value="Genomic_DNA"/>
</dbReference>
<evidence type="ECO:0000313" key="1">
    <source>
        <dbReference type="EMBL" id="KAK6971321.1"/>
    </source>
</evidence>
<keyword evidence="2" id="KW-1185">Reference proteome</keyword>
<accession>A0AAV9Z3X7</accession>
<organism evidence="1 2">
    <name type="scientific">Favolaschia claudopus</name>
    <dbReference type="NCBI Taxonomy" id="2862362"/>
    <lineage>
        <taxon>Eukaryota</taxon>
        <taxon>Fungi</taxon>
        <taxon>Dikarya</taxon>
        <taxon>Basidiomycota</taxon>
        <taxon>Agaricomycotina</taxon>
        <taxon>Agaricomycetes</taxon>
        <taxon>Agaricomycetidae</taxon>
        <taxon>Agaricales</taxon>
        <taxon>Marasmiineae</taxon>
        <taxon>Mycenaceae</taxon>
        <taxon>Favolaschia</taxon>
    </lineage>
</organism>